<evidence type="ECO:0000256" key="1">
    <source>
        <dbReference type="SAM" id="SignalP"/>
    </source>
</evidence>
<dbReference type="Proteomes" id="UP000292039">
    <property type="component" value="Unassembled WGS sequence"/>
</dbReference>
<comment type="caution">
    <text evidence="3">The sequence shown here is derived from an EMBL/GenBank/DDBJ whole genome shotgun (WGS) entry which is preliminary data.</text>
</comment>
<dbReference type="PROSITE" id="PS51257">
    <property type="entry name" value="PROKAR_LIPOPROTEIN"/>
    <property type="match status" value="1"/>
</dbReference>
<sequence length="132" mass="14213">MLRSRLSAFFALFFALMLAACSGGKPESVVETFYKAAAKGDVELATKQIALAEVPASEMTMAKGKIQMIVGEMQQRVAANDGLDKVEIVEVQIDEANNTAVVRTKLVFGNGKDSTSNNNLVKEGGDWKISLK</sequence>
<feature type="signal peptide" evidence="1">
    <location>
        <begin position="1"/>
        <end position="19"/>
    </location>
</feature>
<reference evidence="3 4" key="1">
    <citation type="submission" date="2019-02" db="EMBL/GenBank/DDBJ databases">
        <title>Genomic Encyclopedia of Type Strains, Phase IV (KMG-IV): sequencing the most valuable type-strain genomes for metagenomic binning, comparative biology and taxonomic classification.</title>
        <authorList>
            <person name="Goeker M."/>
        </authorList>
    </citation>
    <scope>NUCLEOTIDE SEQUENCE [LARGE SCALE GENOMIC DNA]</scope>
    <source>
        <strain evidence="3 4">DSM 16618</strain>
    </source>
</reference>
<dbReference type="AlphaFoldDB" id="A0A4Q7MXY9"/>
<feature type="domain" description="DUF4878" evidence="2">
    <location>
        <begin position="20"/>
        <end position="129"/>
    </location>
</feature>
<evidence type="ECO:0000313" key="3">
    <source>
        <dbReference type="EMBL" id="RZS73010.1"/>
    </source>
</evidence>
<dbReference type="InterPro" id="IPR024267">
    <property type="entry name" value="DUF4878"/>
</dbReference>
<organism evidence="3 4">
    <name type="scientific">Kerstersia gyiorum</name>
    <dbReference type="NCBI Taxonomy" id="206506"/>
    <lineage>
        <taxon>Bacteria</taxon>
        <taxon>Pseudomonadati</taxon>
        <taxon>Pseudomonadota</taxon>
        <taxon>Betaproteobacteria</taxon>
        <taxon>Burkholderiales</taxon>
        <taxon>Alcaligenaceae</taxon>
        <taxon>Kerstersia</taxon>
    </lineage>
</organism>
<proteinExistence type="predicted"/>
<dbReference type="Pfam" id="PF12870">
    <property type="entry name" value="DUF4878"/>
    <property type="match status" value="1"/>
</dbReference>
<evidence type="ECO:0000259" key="2">
    <source>
        <dbReference type="Pfam" id="PF12870"/>
    </source>
</evidence>
<protein>
    <submittedName>
        <fullName evidence="3">Uncharacterized protein DUF4878</fullName>
    </submittedName>
</protein>
<dbReference type="Gene3D" id="3.10.450.50">
    <property type="match status" value="1"/>
</dbReference>
<name>A0A4Q7MXY9_9BURK</name>
<dbReference type="GeneID" id="99724873"/>
<keyword evidence="1" id="KW-0732">Signal</keyword>
<evidence type="ECO:0000313" key="4">
    <source>
        <dbReference type="Proteomes" id="UP000292039"/>
    </source>
</evidence>
<gene>
    <name evidence="3" type="ORF">EV679_0194</name>
</gene>
<dbReference type="RefSeq" id="WP_068373598.1">
    <property type="nucleotide sequence ID" value="NZ_CBCSEB010000003.1"/>
</dbReference>
<dbReference type="EMBL" id="SGWZ01000001">
    <property type="protein sequence ID" value="RZS73010.1"/>
    <property type="molecule type" value="Genomic_DNA"/>
</dbReference>
<dbReference type="OrthoDB" id="6183608at2"/>
<accession>A0A4Q7MXY9</accession>
<feature type="chain" id="PRO_5030098223" evidence="1">
    <location>
        <begin position="20"/>
        <end position="132"/>
    </location>
</feature>